<dbReference type="GO" id="GO:0004222">
    <property type="term" value="F:metalloendopeptidase activity"/>
    <property type="evidence" value="ECO:0007669"/>
    <property type="project" value="TreeGrafter"/>
</dbReference>
<name>A0A6P7FK36_DIAVI</name>
<dbReference type="PANTHER" id="PTHR45702:SF6">
    <property type="entry name" value="DISINTEGRIN AND METALLOPROTEINASE DOMAIN-CONTAINING PROTEIN 17"/>
    <property type="match status" value="1"/>
</dbReference>
<dbReference type="InterPro" id="IPR051489">
    <property type="entry name" value="ADAM_Metalloproteinase"/>
</dbReference>
<accession>A0A6P7FK36</accession>
<dbReference type="AlphaFoldDB" id="A0A6P7FK36"/>
<evidence type="ECO:0000313" key="4">
    <source>
        <dbReference type="RefSeq" id="XP_028136351.1"/>
    </source>
</evidence>
<gene>
    <name evidence="4" type="primary">LOC114331075</name>
</gene>
<proteinExistence type="predicted"/>
<dbReference type="SMART" id="SM00050">
    <property type="entry name" value="DISIN"/>
    <property type="match status" value="1"/>
</dbReference>
<keyword evidence="1" id="KW-1015">Disulfide bond</keyword>
<dbReference type="FunFam" id="4.10.70.10:FF:000003">
    <property type="entry name" value="Disintegrin and metalloproteinase domain-containing protein 17"/>
    <property type="match status" value="1"/>
</dbReference>
<reference evidence="4" key="1">
    <citation type="submission" date="2025-08" db="UniProtKB">
        <authorList>
            <consortium name="RefSeq"/>
        </authorList>
    </citation>
    <scope>IDENTIFICATION</scope>
    <source>
        <tissue evidence="4">Whole insect</tissue>
    </source>
</reference>
<sequence>MNRRCKCFSEPEESFCGNLRVEGDEECDAGLLGTEDNDACCDKDCKLRSKAMCSDKNSPCCQNCQFHTTTFRMNSIC</sequence>
<dbReference type="SUPFAM" id="SSF57552">
    <property type="entry name" value="Blood coagulation inhibitor (disintegrin)"/>
    <property type="match status" value="1"/>
</dbReference>
<dbReference type="GO" id="GO:0007219">
    <property type="term" value="P:Notch signaling pathway"/>
    <property type="evidence" value="ECO:0007669"/>
    <property type="project" value="TreeGrafter"/>
</dbReference>
<protein>
    <submittedName>
        <fullName evidence="4">ADAM 17-like protease</fullName>
    </submittedName>
</protein>
<dbReference type="InParanoid" id="A0A6P7FK36"/>
<dbReference type="InterPro" id="IPR001762">
    <property type="entry name" value="Disintegrin_dom"/>
</dbReference>
<comment type="caution">
    <text evidence="2">Lacks conserved residue(s) required for the propagation of feature annotation.</text>
</comment>
<evidence type="ECO:0000256" key="2">
    <source>
        <dbReference type="PROSITE-ProRule" id="PRU00068"/>
    </source>
</evidence>
<dbReference type="PANTHER" id="PTHR45702">
    <property type="entry name" value="ADAM10/ADAM17 METALLOPEPTIDASE FAMILY MEMBER"/>
    <property type="match status" value="1"/>
</dbReference>
<dbReference type="PROSITE" id="PS50214">
    <property type="entry name" value="DISINTEGRIN_2"/>
    <property type="match status" value="1"/>
</dbReference>
<dbReference type="RefSeq" id="XP_028136351.1">
    <property type="nucleotide sequence ID" value="XM_028280550.1"/>
</dbReference>
<organism evidence="4">
    <name type="scientific">Diabrotica virgifera virgifera</name>
    <name type="common">western corn rootworm</name>
    <dbReference type="NCBI Taxonomy" id="50390"/>
    <lineage>
        <taxon>Eukaryota</taxon>
        <taxon>Metazoa</taxon>
        <taxon>Ecdysozoa</taxon>
        <taxon>Arthropoda</taxon>
        <taxon>Hexapoda</taxon>
        <taxon>Insecta</taxon>
        <taxon>Pterygota</taxon>
        <taxon>Neoptera</taxon>
        <taxon>Endopterygota</taxon>
        <taxon>Coleoptera</taxon>
        <taxon>Polyphaga</taxon>
        <taxon>Cucujiformia</taxon>
        <taxon>Chrysomeloidea</taxon>
        <taxon>Chrysomelidae</taxon>
        <taxon>Galerucinae</taxon>
        <taxon>Diabroticina</taxon>
        <taxon>Diabroticites</taxon>
        <taxon>Diabrotica</taxon>
    </lineage>
</organism>
<feature type="domain" description="Disintegrin" evidence="3">
    <location>
        <begin position="13"/>
        <end position="66"/>
    </location>
</feature>
<evidence type="ECO:0000256" key="1">
    <source>
        <dbReference type="ARBA" id="ARBA00023157"/>
    </source>
</evidence>
<evidence type="ECO:0000259" key="3">
    <source>
        <dbReference type="PROSITE" id="PS50214"/>
    </source>
</evidence>
<dbReference type="InterPro" id="IPR036436">
    <property type="entry name" value="Disintegrin_dom_sf"/>
</dbReference>
<dbReference type="GO" id="GO:0006509">
    <property type="term" value="P:membrane protein ectodomain proteolysis"/>
    <property type="evidence" value="ECO:0007669"/>
    <property type="project" value="TreeGrafter"/>
</dbReference>
<dbReference type="GO" id="GO:0005886">
    <property type="term" value="C:plasma membrane"/>
    <property type="evidence" value="ECO:0007669"/>
    <property type="project" value="TreeGrafter"/>
</dbReference>
<dbReference type="Gene3D" id="4.10.70.10">
    <property type="entry name" value="Disintegrin domain"/>
    <property type="match status" value="1"/>
</dbReference>